<feature type="transmembrane region" description="Helical" evidence="1">
    <location>
        <begin position="123"/>
        <end position="141"/>
    </location>
</feature>
<feature type="transmembrane region" description="Helical" evidence="1">
    <location>
        <begin position="20"/>
        <end position="41"/>
    </location>
</feature>
<organism evidence="3 4">
    <name type="scientific">Leptidea sinapis</name>
    <dbReference type="NCBI Taxonomy" id="189913"/>
    <lineage>
        <taxon>Eukaryota</taxon>
        <taxon>Metazoa</taxon>
        <taxon>Ecdysozoa</taxon>
        <taxon>Arthropoda</taxon>
        <taxon>Hexapoda</taxon>
        <taxon>Insecta</taxon>
        <taxon>Pterygota</taxon>
        <taxon>Neoptera</taxon>
        <taxon>Endopterygota</taxon>
        <taxon>Lepidoptera</taxon>
        <taxon>Glossata</taxon>
        <taxon>Ditrysia</taxon>
        <taxon>Papilionoidea</taxon>
        <taxon>Pieridae</taxon>
        <taxon>Dismorphiinae</taxon>
        <taxon>Leptidea</taxon>
    </lineage>
</organism>
<keyword evidence="1" id="KW-0472">Membrane</keyword>
<keyword evidence="1" id="KW-1133">Transmembrane helix</keyword>
<dbReference type="PANTHER" id="PTHR36694:SF11">
    <property type="entry name" value="LP21121P-RELATED"/>
    <property type="match status" value="1"/>
</dbReference>
<reference evidence="3 4" key="1">
    <citation type="submission" date="2017-07" db="EMBL/GenBank/DDBJ databases">
        <authorList>
            <person name="Talla V."/>
            <person name="Backstrom N."/>
        </authorList>
    </citation>
    <scope>NUCLEOTIDE SEQUENCE [LARGE SCALE GENOMIC DNA]</scope>
</reference>
<dbReference type="Proteomes" id="UP000324832">
    <property type="component" value="Unassembled WGS sequence"/>
</dbReference>
<evidence type="ECO:0000259" key="2">
    <source>
        <dbReference type="Pfam" id="PF22954"/>
    </source>
</evidence>
<keyword evidence="4" id="KW-1185">Reference proteome</keyword>
<accession>A0A5E4PZV3</accession>
<evidence type="ECO:0000256" key="1">
    <source>
        <dbReference type="SAM" id="Phobius"/>
    </source>
</evidence>
<feature type="transmembrane region" description="Helical" evidence="1">
    <location>
        <begin position="53"/>
        <end position="77"/>
    </location>
</feature>
<evidence type="ECO:0000313" key="3">
    <source>
        <dbReference type="EMBL" id="VVC90946.1"/>
    </source>
</evidence>
<dbReference type="AlphaFoldDB" id="A0A5E4PZV3"/>
<dbReference type="EMBL" id="FZQP02000904">
    <property type="protein sequence ID" value="VVC90946.1"/>
    <property type="molecule type" value="Genomic_DNA"/>
</dbReference>
<name>A0A5E4PZV3_9NEOP</name>
<protein>
    <recommendedName>
        <fullName evidence="2">DUF7027 domain-containing protein</fullName>
    </recommendedName>
</protein>
<feature type="transmembrane region" description="Helical" evidence="1">
    <location>
        <begin position="84"/>
        <end position="111"/>
    </location>
</feature>
<dbReference type="Pfam" id="PF22954">
    <property type="entry name" value="DUF7027"/>
    <property type="match status" value="1"/>
</dbReference>
<dbReference type="InterPro" id="IPR054291">
    <property type="entry name" value="DUF7027"/>
</dbReference>
<sequence length="175" mass="19466">MCLPVSNCCLCISLSVGAKIVAVLSLIVSTCTVLVYGAAAMLPPSSVRETRRISYAAIALAAGIKLLMSFFMVYGAFKKRPKLLLPWLLTAWFYSLVLIGLSLFGTVLMALQYVRDLDTSAEVSTMVAVYFVYAIVLYYFASVVNSRRNEMNRDVFTYTGHHLVGHRVLPKHYYS</sequence>
<proteinExistence type="predicted"/>
<feature type="domain" description="DUF7027" evidence="2">
    <location>
        <begin position="17"/>
        <end position="100"/>
    </location>
</feature>
<evidence type="ECO:0000313" key="4">
    <source>
        <dbReference type="Proteomes" id="UP000324832"/>
    </source>
</evidence>
<gene>
    <name evidence="3" type="ORF">LSINAPIS_LOCUS3744</name>
</gene>
<keyword evidence="1" id="KW-0812">Transmembrane</keyword>
<dbReference type="PANTHER" id="PTHR36694">
    <property type="entry name" value="PASIFLORA 1, ISOFORM A-RELATED"/>
    <property type="match status" value="1"/>
</dbReference>